<dbReference type="AlphaFoldDB" id="A0A1W1CD46"/>
<dbReference type="NCBIfam" id="TIGR00229">
    <property type="entry name" value="sensory_box"/>
    <property type="match status" value="1"/>
</dbReference>
<dbReference type="PANTHER" id="PTHR46663">
    <property type="entry name" value="DIGUANYLATE CYCLASE DGCT-RELATED"/>
    <property type="match status" value="1"/>
</dbReference>
<dbReference type="PANTHER" id="PTHR46663:SF3">
    <property type="entry name" value="SLL0267 PROTEIN"/>
    <property type="match status" value="1"/>
</dbReference>
<dbReference type="SMART" id="SM00086">
    <property type="entry name" value="PAC"/>
    <property type="match status" value="1"/>
</dbReference>
<dbReference type="SUPFAM" id="SSF55785">
    <property type="entry name" value="PYP-like sensor domain (PAS domain)"/>
    <property type="match status" value="1"/>
</dbReference>
<dbReference type="CDD" id="cd00130">
    <property type="entry name" value="PAS"/>
    <property type="match status" value="1"/>
</dbReference>
<sequence>MNKVTPIDEEYFFEGSAIISQADLKGTITYANRAFSEISGYSVEELIAKPHNILRHPDMPKIVFEKMWSTIQGGQAWNGLIKNLRKDGRYYWVDIEILPIKDSDAEITGYIAVQRTASEKDIQEKEETYKRMFETQD</sequence>
<gene>
    <name evidence="3" type="ORF">MNB_SM-6-816</name>
</gene>
<feature type="domain" description="PAS" evidence="1">
    <location>
        <begin position="23"/>
        <end position="74"/>
    </location>
</feature>
<accession>A0A1W1CD46</accession>
<dbReference type="InterPro" id="IPR013655">
    <property type="entry name" value="PAS_fold_3"/>
</dbReference>
<dbReference type="InterPro" id="IPR000014">
    <property type="entry name" value="PAS"/>
</dbReference>
<dbReference type="Pfam" id="PF08447">
    <property type="entry name" value="PAS_3"/>
    <property type="match status" value="1"/>
</dbReference>
<dbReference type="PROSITE" id="PS50113">
    <property type="entry name" value="PAC"/>
    <property type="match status" value="1"/>
</dbReference>
<evidence type="ECO:0000259" key="1">
    <source>
        <dbReference type="PROSITE" id="PS50112"/>
    </source>
</evidence>
<evidence type="ECO:0000259" key="2">
    <source>
        <dbReference type="PROSITE" id="PS50113"/>
    </source>
</evidence>
<evidence type="ECO:0000313" key="3">
    <source>
        <dbReference type="EMBL" id="SFV63623.1"/>
    </source>
</evidence>
<dbReference type="InterPro" id="IPR052163">
    <property type="entry name" value="DGC-Regulatory_Protein"/>
</dbReference>
<reference evidence="3" key="1">
    <citation type="submission" date="2016-10" db="EMBL/GenBank/DDBJ databases">
        <authorList>
            <person name="de Groot N.N."/>
        </authorList>
    </citation>
    <scope>NUCLEOTIDE SEQUENCE</scope>
</reference>
<feature type="domain" description="PAC" evidence="2">
    <location>
        <begin position="77"/>
        <end position="129"/>
    </location>
</feature>
<keyword evidence="3" id="KW-0675">Receptor</keyword>
<organism evidence="3">
    <name type="scientific">hydrothermal vent metagenome</name>
    <dbReference type="NCBI Taxonomy" id="652676"/>
    <lineage>
        <taxon>unclassified sequences</taxon>
        <taxon>metagenomes</taxon>
        <taxon>ecological metagenomes</taxon>
    </lineage>
</organism>
<dbReference type="SMART" id="SM00091">
    <property type="entry name" value="PAS"/>
    <property type="match status" value="1"/>
</dbReference>
<dbReference type="PROSITE" id="PS50112">
    <property type="entry name" value="PAS"/>
    <property type="match status" value="1"/>
</dbReference>
<name>A0A1W1CD46_9ZZZZ</name>
<dbReference type="EMBL" id="FPHK01000070">
    <property type="protein sequence ID" value="SFV63623.1"/>
    <property type="molecule type" value="Genomic_DNA"/>
</dbReference>
<protein>
    <submittedName>
        <fullName evidence="3">Aerotaxis sensor receptor protein</fullName>
    </submittedName>
</protein>
<dbReference type="InterPro" id="IPR000700">
    <property type="entry name" value="PAS-assoc_C"/>
</dbReference>
<proteinExistence type="predicted"/>
<dbReference type="Gene3D" id="3.30.450.20">
    <property type="entry name" value="PAS domain"/>
    <property type="match status" value="1"/>
</dbReference>
<dbReference type="InterPro" id="IPR035965">
    <property type="entry name" value="PAS-like_dom_sf"/>
</dbReference>
<dbReference type="InterPro" id="IPR001610">
    <property type="entry name" value="PAC"/>
</dbReference>